<feature type="non-terminal residue" evidence="1">
    <location>
        <position position="1"/>
    </location>
</feature>
<evidence type="ECO:0000313" key="1">
    <source>
        <dbReference type="EMBL" id="CAG8744037.1"/>
    </source>
</evidence>
<dbReference type="EMBL" id="CAJVPW010039409">
    <property type="protein sequence ID" value="CAG8744037.1"/>
    <property type="molecule type" value="Genomic_DNA"/>
</dbReference>
<organism evidence="1 2">
    <name type="scientific">Cetraspora pellucida</name>
    <dbReference type="NCBI Taxonomy" id="1433469"/>
    <lineage>
        <taxon>Eukaryota</taxon>
        <taxon>Fungi</taxon>
        <taxon>Fungi incertae sedis</taxon>
        <taxon>Mucoromycota</taxon>
        <taxon>Glomeromycotina</taxon>
        <taxon>Glomeromycetes</taxon>
        <taxon>Diversisporales</taxon>
        <taxon>Gigasporaceae</taxon>
        <taxon>Cetraspora</taxon>
    </lineage>
</organism>
<feature type="non-terminal residue" evidence="1">
    <location>
        <position position="49"/>
    </location>
</feature>
<dbReference type="Proteomes" id="UP000789366">
    <property type="component" value="Unassembled WGS sequence"/>
</dbReference>
<evidence type="ECO:0000313" key="2">
    <source>
        <dbReference type="Proteomes" id="UP000789366"/>
    </source>
</evidence>
<proteinExistence type="predicted"/>
<protein>
    <submittedName>
        <fullName evidence="1">9062_t:CDS:1</fullName>
    </submittedName>
</protein>
<comment type="caution">
    <text evidence="1">The sequence shown here is derived from an EMBL/GenBank/DDBJ whole genome shotgun (WGS) entry which is preliminary data.</text>
</comment>
<reference evidence="1" key="1">
    <citation type="submission" date="2021-06" db="EMBL/GenBank/DDBJ databases">
        <authorList>
            <person name="Kallberg Y."/>
            <person name="Tangrot J."/>
            <person name="Rosling A."/>
        </authorList>
    </citation>
    <scope>NUCLEOTIDE SEQUENCE</scope>
    <source>
        <strain evidence="1">28 12/20/2015</strain>
    </source>
</reference>
<gene>
    <name evidence="1" type="ORF">SPELUC_LOCUS14008</name>
</gene>
<name>A0ACA9QBG4_9GLOM</name>
<accession>A0ACA9QBG4</accession>
<sequence>KIIVSNNLLSNFNFAASKNSSTHIPIQILYNTIEYYKVNKKEAWILFQD</sequence>
<keyword evidence="2" id="KW-1185">Reference proteome</keyword>